<evidence type="ECO:0000256" key="2">
    <source>
        <dbReference type="SAM" id="SignalP"/>
    </source>
</evidence>
<protein>
    <recommendedName>
        <fullName evidence="5">DUF2334 domain-containing protein</fullName>
    </recommendedName>
</protein>
<evidence type="ECO:0000256" key="1">
    <source>
        <dbReference type="SAM" id="Phobius"/>
    </source>
</evidence>
<accession>A0A1V0UQV6</accession>
<evidence type="ECO:0000313" key="4">
    <source>
        <dbReference type="Proteomes" id="UP000192727"/>
    </source>
</evidence>
<proteinExistence type="predicted"/>
<dbReference type="Proteomes" id="UP000192727">
    <property type="component" value="Chromosome"/>
</dbReference>
<keyword evidence="1" id="KW-0472">Membrane</keyword>
<feature type="signal peptide" evidence="2">
    <location>
        <begin position="1"/>
        <end position="27"/>
    </location>
</feature>
<reference evidence="3 4" key="1">
    <citation type="submission" date="2017-03" db="EMBL/GenBank/DDBJ databases">
        <title>Paenibacillus larvae genome sequencing.</title>
        <authorList>
            <person name="Dingman D.W."/>
        </authorList>
    </citation>
    <scope>NUCLEOTIDE SEQUENCE [LARGE SCALE GENOMIC DNA]</scope>
    <source>
        <strain evidence="3 4">SAG 10367</strain>
    </source>
</reference>
<name>A0A1V0UQV6_9BACL</name>
<keyword evidence="2" id="KW-0732">Signal</keyword>
<evidence type="ECO:0008006" key="5">
    <source>
        <dbReference type="Google" id="ProtNLM"/>
    </source>
</evidence>
<dbReference type="EMBL" id="CP020557">
    <property type="protein sequence ID" value="ARF67564.1"/>
    <property type="molecule type" value="Genomic_DNA"/>
</dbReference>
<feature type="transmembrane region" description="Helical" evidence="1">
    <location>
        <begin position="485"/>
        <end position="508"/>
    </location>
</feature>
<dbReference type="AlphaFoldDB" id="A0A1V0UQV6"/>
<keyword evidence="1" id="KW-1133">Transmembrane helix</keyword>
<feature type="chain" id="PRO_5012662853" description="DUF2334 domain-containing protein" evidence="2">
    <location>
        <begin position="28"/>
        <end position="514"/>
    </location>
</feature>
<sequence>MFAKKITKTLILFLAALLMLPPSWAQAAEQKPAHVLLIYDSLAKGTSREGNIEAIQRLLASYGTKVTLTTFNSYKKGTLQQYTNVIGIGNADDLAIISQEYISDFQTFEGSYLHIGAHIPEKVKTQMDIQTRTEDKETVLLSIGQFSQPSLPVHNITRIVQASGTAYGSISSAGGDKQSPYAVRDDRLAYIPYFEQGNLSELAIAFLLKDWLHADGQKHTYLIFKEVYPFSDLRRLEQLADKLYDAGIPFIVSIRPVFSNTDYPAMKRYLETLKYVQARNGSILVNAPVVASAISQNDQNLKAQMESFVDVLADNGIAPLGMGAEMYWSYDRKYTADAMGFFNSGILFPNEKLMYKSRSDSSEPFTSSMYSLKMSFLKQFKRSGKALGEFPMNMAITYDFFKDKTQLDQAVQELVDSWITFADYKYGYHEVRTKANTISSRNGSLLINGHNVDLNNSVKSISSDYTYRQEEQKSFTALFNVQNKIFITFILMTLIAFGIFIIIGHRLYKRKYFK</sequence>
<dbReference type="RefSeq" id="WP_083039256.1">
    <property type="nucleotide sequence ID" value="NZ_CP020557.1"/>
</dbReference>
<keyword evidence="1" id="KW-0812">Transmembrane</keyword>
<organism evidence="3 4">
    <name type="scientific">Paenibacillus larvae subsp. pulvifaciens</name>
    <dbReference type="NCBI Taxonomy" id="1477"/>
    <lineage>
        <taxon>Bacteria</taxon>
        <taxon>Bacillati</taxon>
        <taxon>Bacillota</taxon>
        <taxon>Bacilli</taxon>
        <taxon>Bacillales</taxon>
        <taxon>Paenibacillaceae</taxon>
        <taxon>Paenibacillus</taxon>
    </lineage>
</organism>
<evidence type="ECO:0000313" key="3">
    <source>
        <dbReference type="EMBL" id="ARF67564.1"/>
    </source>
</evidence>
<gene>
    <name evidence="3" type="ORF">B7C51_06625</name>
</gene>